<name>A0A9D1LL01_9FIRM</name>
<accession>A0A9D1LL01</accession>
<dbReference type="Pfam" id="PF13673">
    <property type="entry name" value="Acetyltransf_10"/>
    <property type="match status" value="1"/>
</dbReference>
<evidence type="ECO:0000313" key="3">
    <source>
        <dbReference type="Proteomes" id="UP000824082"/>
    </source>
</evidence>
<dbReference type="SUPFAM" id="SSF55729">
    <property type="entry name" value="Acyl-CoA N-acyltransferases (Nat)"/>
    <property type="match status" value="1"/>
</dbReference>
<comment type="caution">
    <text evidence="2">The sequence shown here is derived from an EMBL/GenBank/DDBJ whole genome shotgun (WGS) entry which is preliminary data.</text>
</comment>
<feature type="domain" description="N-acetyltransferase" evidence="1">
    <location>
        <begin position="1"/>
        <end position="151"/>
    </location>
</feature>
<gene>
    <name evidence="2" type="ORF">IAD19_08395</name>
</gene>
<dbReference type="CDD" id="cd04301">
    <property type="entry name" value="NAT_SF"/>
    <property type="match status" value="1"/>
</dbReference>
<dbReference type="InterPro" id="IPR052564">
    <property type="entry name" value="N-acetyltrans/Recomb-assoc"/>
</dbReference>
<dbReference type="Gene3D" id="3.40.630.30">
    <property type="match status" value="1"/>
</dbReference>
<sequence length="151" mass="17040">MEIQRIAIDHTDAVYRLVQQTIDGVYPDYYSAEEVEFFRQFHHPDAIARDILKGAVYGCFADGILIGTGSYHDHHIARLFVDVKMQGKGIGGGILSYLEEQIAAAWHSAVLDASRPAEEFYQKRGYRTVGQKHLPLESGATLTWNVMEKQL</sequence>
<organism evidence="2 3">
    <name type="scientific">Candidatus Egerieicola faecale</name>
    <dbReference type="NCBI Taxonomy" id="2840774"/>
    <lineage>
        <taxon>Bacteria</taxon>
        <taxon>Bacillati</taxon>
        <taxon>Bacillota</taxon>
        <taxon>Clostridia</taxon>
        <taxon>Eubacteriales</taxon>
        <taxon>Oscillospiraceae</taxon>
        <taxon>Oscillospiraceae incertae sedis</taxon>
        <taxon>Candidatus Egerieicola</taxon>
    </lineage>
</organism>
<protein>
    <submittedName>
        <fullName evidence="2">GNAT family N-acetyltransferase</fullName>
    </submittedName>
</protein>
<dbReference type="PANTHER" id="PTHR43451">
    <property type="entry name" value="ACETYLTRANSFERASE (GNAT) FAMILY PROTEIN"/>
    <property type="match status" value="1"/>
</dbReference>
<reference evidence="2" key="1">
    <citation type="submission" date="2020-10" db="EMBL/GenBank/DDBJ databases">
        <authorList>
            <person name="Gilroy R."/>
        </authorList>
    </citation>
    <scope>NUCLEOTIDE SEQUENCE</scope>
    <source>
        <strain evidence="2">4509</strain>
    </source>
</reference>
<dbReference type="GO" id="GO:0016747">
    <property type="term" value="F:acyltransferase activity, transferring groups other than amino-acyl groups"/>
    <property type="evidence" value="ECO:0007669"/>
    <property type="project" value="InterPro"/>
</dbReference>
<evidence type="ECO:0000313" key="2">
    <source>
        <dbReference type="EMBL" id="HIU42552.1"/>
    </source>
</evidence>
<dbReference type="Proteomes" id="UP000824082">
    <property type="component" value="Unassembled WGS sequence"/>
</dbReference>
<dbReference type="InterPro" id="IPR000182">
    <property type="entry name" value="GNAT_dom"/>
</dbReference>
<evidence type="ECO:0000259" key="1">
    <source>
        <dbReference type="PROSITE" id="PS51186"/>
    </source>
</evidence>
<dbReference type="AlphaFoldDB" id="A0A9D1LL01"/>
<dbReference type="PANTHER" id="PTHR43451:SF1">
    <property type="entry name" value="ACETYLTRANSFERASE"/>
    <property type="match status" value="1"/>
</dbReference>
<proteinExistence type="predicted"/>
<dbReference type="PROSITE" id="PS51186">
    <property type="entry name" value="GNAT"/>
    <property type="match status" value="1"/>
</dbReference>
<dbReference type="EMBL" id="DVMX01000158">
    <property type="protein sequence ID" value="HIU42552.1"/>
    <property type="molecule type" value="Genomic_DNA"/>
</dbReference>
<dbReference type="InterPro" id="IPR016181">
    <property type="entry name" value="Acyl_CoA_acyltransferase"/>
</dbReference>
<reference evidence="2" key="2">
    <citation type="journal article" date="2021" name="PeerJ">
        <title>Extensive microbial diversity within the chicken gut microbiome revealed by metagenomics and culture.</title>
        <authorList>
            <person name="Gilroy R."/>
            <person name="Ravi A."/>
            <person name="Getino M."/>
            <person name="Pursley I."/>
            <person name="Horton D.L."/>
            <person name="Alikhan N.F."/>
            <person name="Baker D."/>
            <person name="Gharbi K."/>
            <person name="Hall N."/>
            <person name="Watson M."/>
            <person name="Adriaenssens E.M."/>
            <person name="Foster-Nyarko E."/>
            <person name="Jarju S."/>
            <person name="Secka A."/>
            <person name="Antonio M."/>
            <person name="Oren A."/>
            <person name="Chaudhuri R.R."/>
            <person name="La Ragione R."/>
            <person name="Hildebrand F."/>
            <person name="Pallen M.J."/>
        </authorList>
    </citation>
    <scope>NUCLEOTIDE SEQUENCE</scope>
    <source>
        <strain evidence="2">4509</strain>
    </source>
</reference>